<dbReference type="InterPro" id="IPR018550">
    <property type="entry name" value="Lipid-A_deacylase-rel"/>
</dbReference>
<reference evidence="2 3" key="1">
    <citation type="submission" date="2020-10" db="EMBL/GenBank/DDBJ databases">
        <title>Draft genome of Ramlibacter aquaticus LMG 30558.</title>
        <authorList>
            <person name="Props R."/>
        </authorList>
    </citation>
    <scope>NUCLEOTIDE SEQUENCE [LARGE SCALE GENOMIC DNA]</scope>
    <source>
        <strain evidence="2 3">LMG 30558</strain>
    </source>
</reference>
<protein>
    <submittedName>
        <fullName evidence="2">Acyloxyacyl hydrolase</fullName>
    </submittedName>
</protein>
<evidence type="ECO:0000256" key="1">
    <source>
        <dbReference type="SAM" id="SignalP"/>
    </source>
</evidence>
<feature type="signal peptide" evidence="1">
    <location>
        <begin position="1"/>
        <end position="22"/>
    </location>
</feature>
<evidence type="ECO:0000313" key="2">
    <source>
        <dbReference type="EMBL" id="MBE7940990.1"/>
    </source>
</evidence>
<dbReference type="EMBL" id="JADDOJ010000036">
    <property type="protein sequence ID" value="MBE7940990.1"/>
    <property type="molecule type" value="Genomic_DNA"/>
</dbReference>
<accession>A0ABR9SF66</accession>
<dbReference type="Proteomes" id="UP000715965">
    <property type="component" value="Unassembled WGS sequence"/>
</dbReference>
<dbReference type="RefSeq" id="WP_193780534.1">
    <property type="nucleotide sequence ID" value="NZ_JADDOJ010000036.1"/>
</dbReference>
<evidence type="ECO:0000313" key="3">
    <source>
        <dbReference type="Proteomes" id="UP000715965"/>
    </source>
</evidence>
<comment type="caution">
    <text evidence="2">The sequence shown here is derived from an EMBL/GenBank/DDBJ whole genome shotgun (WGS) entry which is preliminary data.</text>
</comment>
<name>A0ABR9SF66_9BURK</name>
<sequence length="185" mass="20077">MPPRVASFLAGAALVFPGLALAQDWRPGGAYLAEGGVSVHGTAMAALGAWWPWKGAGAPAQADSSWSVATEAWLAHWRAREPGGGHASFTQLAVSPMLRWRWAGGASPWFIEAGAGLSLNDRRYRRERKQFSTTWNFVDTLGLGLSFGAAGEQEISLRLMHVSNAGLREPNPGENFLLLRYARRF</sequence>
<keyword evidence="3" id="KW-1185">Reference proteome</keyword>
<keyword evidence="2" id="KW-0378">Hydrolase</keyword>
<feature type="chain" id="PRO_5046187336" evidence="1">
    <location>
        <begin position="23"/>
        <end position="185"/>
    </location>
</feature>
<keyword evidence="1" id="KW-0732">Signal</keyword>
<gene>
    <name evidence="2" type="ORF">IM725_10450</name>
</gene>
<proteinExistence type="predicted"/>
<dbReference type="Pfam" id="PF09411">
    <property type="entry name" value="PagL"/>
    <property type="match status" value="1"/>
</dbReference>
<dbReference type="Gene3D" id="2.40.160.20">
    <property type="match status" value="1"/>
</dbReference>
<organism evidence="2 3">
    <name type="scientific">Ramlibacter aquaticus</name>
    <dbReference type="NCBI Taxonomy" id="2780094"/>
    <lineage>
        <taxon>Bacteria</taxon>
        <taxon>Pseudomonadati</taxon>
        <taxon>Pseudomonadota</taxon>
        <taxon>Betaproteobacteria</taxon>
        <taxon>Burkholderiales</taxon>
        <taxon>Comamonadaceae</taxon>
        <taxon>Ramlibacter</taxon>
    </lineage>
</organism>
<dbReference type="GO" id="GO:0016787">
    <property type="term" value="F:hydrolase activity"/>
    <property type="evidence" value="ECO:0007669"/>
    <property type="project" value="UniProtKB-KW"/>
</dbReference>